<feature type="repeat" description="ANK" evidence="4">
    <location>
        <begin position="378"/>
        <end position="410"/>
    </location>
</feature>
<evidence type="ECO:0000256" key="1">
    <source>
        <dbReference type="ARBA" id="ARBA00022723"/>
    </source>
</evidence>
<dbReference type="PANTHER" id="PTHR23180:SF160">
    <property type="entry name" value="ADP-RIBOSYLATION FACTOR GTPASE-ACTIVATING PROTEIN EFFECTOR PROTEIN 1"/>
    <property type="match status" value="1"/>
</dbReference>
<protein>
    <submittedName>
        <fullName evidence="9">Arf-GAP with coiled-coil, ANK repeat and PH domain-containing protein 1</fullName>
    </submittedName>
</protein>
<dbReference type="EMBL" id="JADGJQ010000022">
    <property type="protein sequence ID" value="KAJ3179186.1"/>
    <property type="molecule type" value="Genomic_DNA"/>
</dbReference>
<dbReference type="PANTHER" id="PTHR23180">
    <property type="entry name" value="CENTAURIN/ARF"/>
    <property type="match status" value="1"/>
</dbReference>
<keyword evidence="3" id="KW-0862">Zinc</keyword>
<dbReference type="SUPFAM" id="SSF57863">
    <property type="entry name" value="ArfGap/RecO-like zinc finger"/>
    <property type="match status" value="1"/>
</dbReference>
<keyword evidence="10" id="KW-1185">Reference proteome</keyword>
<evidence type="ECO:0000256" key="3">
    <source>
        <dbReference type="ARBA" id="ARBA00022833"/>
    </source>
</evidence>
<dbReference type="InterPro" id="IPR001849">
    <property type="entry name" value="PH_domain"/>
</dbReference>
<evidence type="ECO:0000259" key="7">
    <source>
        <dbReference type="PROSITE" id="PS50003"/>
    </source>
</evidence>
<dbReference type="CDD" id="cd13250">
    <property type="entry name" value="PH_ACAP"/>
    <property type="match status" value="1"/>
</dbReference>
<evidence type="ECO:0000259" key="8">
    <source>
        <dbReference type="PROSITE" id="PS50115"/>
    </source>
</evidence>
<name>A0AAD5TLE5_9FUNG</name>
<evidence type="ECO:0000313" key="9">
    <source>
        <dbReference type="EMBL" id="KAJ3179186.1"/>
    </source>
</evidence>
<feature type="region of interest" description="Disordered" evidence="6">
    <location>
        <begin position="475"/>
        <end position="526"/>
    </location>
</feature>
<dbReference type="Gene3D" id="2.30.29.30">
    <property type="entry name" value="Pleckstrin-homology domain (PH domain)/Phosphotyrosine-binding domain (PTB)"/>
    <property type="match status" value="1"/>
</dbReference>
<dbReference type="InterPro" id="IPR011993">
    <property type="entry name" value="PH-like_dom_sf"/>
</dbReference>
<dbReference type="Pfam" id="PF12796">
    <property type="entry name" value="Ank_2"/>
    <property type="match status" value="1"/>
</dbReference>
<dbReference type="PROSITE" id="PS50003">
    <property type="entry name" value="PH_DOMAIN"/>
    <property type="match status" value="1"/>
</dbReference>
<reference evidence="9" key="1">
    <citation type="submission" date="2020-05" db="EMBL/GenBank/DDBJ databases">
        <title>Phylogenomic resolution of chytrid fungi.</title>
        <authorList>
            <person name="Stajich J.E."/>
            <person name="Amses K."/>
            <person name="Simmons R."/>
            <person name="Seto K."/>
            <person name="Myers J."/>
            <person name="Bonds A."/>
            <person name="Quandt C.A."/>
            <person name="Barry K."/>
            <person name="Liu P."/>
            <person name="Grigoriev I."/>
            <person name="Longcore J.E."/>
            <person name="James T.Y."/>
        </authorList>
    </citation>
    <scope>NUCLEOTIDE SEQUENCE</scope>
    <source>
        <strain evidence="9">JEL0379</strain>
    </source>
</reference>
<dbReference type="Pfam" id="PF01412">
    <property type="entry name" value="ArfGap"/>
    <property type="match status" value="1"/>
</dbReference>
<dbReference type="SMART" id="SM00248">
    <property type="entry name" value="ANK"/>
    <property type="match status" value="2"/>
</dbReference>
<accession>A0AAD5TLE5</accession>
<dbReference type="GO" id="GO:0008270">
    <property type="term" value="F:zinc ion binding"/>
    <property type="evidence" value="ECO:0007669"/>
    <property type="project" value="UniProtKB-KW"/>
</dbReference>
<dbReference type="PROSITE" id="PS50088">
    <property type="entry name" value="ANK_REPEAT"/>
    <property type="match status" value="1"/>
</dbReference>
<dbReference type="InterPro" id="IPR002110">
    <property type="entry name" value="Ankyrin_rpt"/>
</dbReference>
<dbReference type="PROSITE" id="PS50115">
    <property type="entry name" value="ARFGAP"/>
    <property type="match status" value="1"/>
</dbReference>
<dbReference type="Pfam" id="PF00169">
    <property type="entry name" value="PH"/>
    <property type="match status" value="1"/>
</dbReference>
<dbReference type="SUPFAM" id="SSF50729">
    <property type="entry name" value="PH domain-like"/>
    <property type="match status" value="1"/>
</dbReference>
<evidence type="ECO:0000256" key="6">
    <source>
        <dbReference type="SAM" id="MobiDB-lite"/>
    </source>
</evidence>
<dbReference type="PRINTS" id="PR00405">
    <property type="entry name" value="REVINTRACTNG"/>
</dbReference>
<evidence type="ECO:0000256" key="5">
    <source>
        <dbReference type="PROSITE-ProRule" id="PRU00288"/>
    </source>
</evidence>
<evidence type="ECO:0000256" key="2">
    <source>
        <dbReference type="ARBA" id="ARBA00022771"/>
    </source>
</evidence>
<evidence type="ECO:0000313" key="10">
    <source>
        <dbReference type="Proteomes" id="UP001212152"/>
    </source>
</evidence>
<dbReference type="SMART" id="SM00233">
    <property type="entry name" value="PH"/>
    <property type="match status" value="1"/>
</dbReference>
<dbReference type="Proteomes" id="UP001212152">
    <property type="component" value="Unassembled WGS sequence"/>
</dbReference>
<sequence>MRVDHTRLSAPQPSAFQLPTECYDPTSVASEPKSTRTATTIYKAGYLYKKSSSKMRTVWHRRFFELGNCVLGYFSLEGKDDAKTTIDLRICMVKETPAPERRFCFDLVSPTKTMTLQAQNEEQLKDWIGALQAAIAKSISEEGSGANTSSQKLTFGDPSHTSSLLQTQHSTSSPASATHEHGVSASSAGNKADSSLFARVAAVPGNDTCADCDSTVDVEWASCNLGIVVCITCSGIHRGLGRHVSKVKSLSLDRWDPEGGKVLLLLGNRRVNQIFEGGLSGMGEKPAPDDDRATKEKYCAAKYKTREFLAPATPSSTSIPPPTQEHLPQLLTALAHGRNVNEVDPTTGRTLLHRACEDPVVVEFLLAWGANAELKDEMGWTPLHSAADAGAVNSVLAFLRRTARVDLRDNAGRLPIDLARVLSQTSPAHAHIVSLLEGSSPSTSASLTVATETPAAAASVARHAVESEWKSSSLAAAAHPTYNQDANGREPPPSPPQKPLDGSALPPLPTAGLADPWAEEQAQWGT</sequence>
<feature type="domain" description="PH" evidence="7">
    <location>
        <begin position="40"/>
        <end position="136"/>
    </location>
</feature>
<organism evidence="9 10">
    <name type="scientific">Geranomyces variabilis</name>
    <dbReference type="NCBI Taxonomy" id="109894"/>
    <lineage>
        <taxon>Eukaryota</taxon>
        <taxon>Fungi</taxon>
        <taxon>Fungi incertae sedis</taxon>
        <taxon>Chytridiomycota</taxon>
        <taxon>Chytridiomycota incertae sedis</taxon>
        <taxon>Chytridiomycetes</taxon>
        <taxon>Spizellomycetales</taxon>
        <taxon>Powellomycetaceae</taxon>
        <taxon>Geranomyces</taxon>
    </lineage>
</organism>
<keyword evidence="2 5" id="KW-0863">Zinc-finger</keyword>
<dbReference type="SUPFAM" id="SSF48403">
    <property type="entry name" value="Ankyrin repeat"/>
    <property type="match status" value="1"/>
</dbReference>
<keyword evidence="1" id="KW-0479">Metal-binding</keyword>
<dbReference type="InterPro" id="IPR001164">
    <property type="entry name" value="ArfGAP_dom"/>
</dbReference>
<dbReference type="InterPro" id="IPR038508">
    <property type="entry name" value="ArfGAP_dom_sf"/>
</dbReference>
<dbReference type="InterPro" id="IPR037278">
    <property type="entry name" value="ARFGAP/RecO"/>
</dbReference>
<dbReference type="Gene3D" id="1.25.40.20">
    <property type="entry name" value="Ankyrin repeat-containing domain"/>
    <property type="match status" value="1"/>
</dbReference>
<feature type="region of interest" description="Disordered" evidence="6">
    <location>
        <begin position="143"/>
        <end position="189"/>
    </location>
</feature>
<dbReference type="GO" id="GO:0005096">
    <property type="term" value="F:GTPase activator activity"/>
    <property type="evidence" value="ECO:0007669"/>
    <property type="project" value="InterPro"/>
</dbReference>
<dbReference type="Gene3D" id="1.10.220.150">
    <property type="entry name" value="Arf GTPase activating protein"/>
    <property type="match status" value="1"/>
</dbReference>
<dbReference type="AlphaFoldDB" id="A0AAD5TLE5"/>
<dbReference type="InterPro" id="IPR045258">
    <property type="entry name" value="ACAP1/2/3-like"/>
</dbReference>
<dbReference type="SMART" id="SM00105">
    <property type="entry name" value="ArfGap"/>
    <property type="match status" value="1"/>
</dbReference>
<feature type="domain" description="Arf-GAP" evidence="8">
    <location>
        <begin position="194"/>
        <end position="317"/>
    </location>
</feature>
<keyword evidence="4" id="KW-0040">ANK repeat</keyword>
<comment type="caution">
    <text evidence="9">The sequence shown here is derived from an EMBL/GenBank/DDBJ whole genome shotgun (WGS) entry which is preliminary data.</text>
</comment>
<dbReference type="PROSITE" id="PS50297">
    <property type="entry name" value="ANK_REP_REGION"/>
    <property type="match status" value="1"/>
</dbReference>
<dbReference type="CDD" id="cd08204">
    <property type="entry name" value="ArfGap"/>
    <property type="match status" value="1"/>
</dbReference>
<gene>
    <name evidence="9" type="primary">ACAP1</name>
    <name evidence="9" type="ORF">HDU87_003145</name>
</gene>
<dbReference type="InterPro" id="IPR036770">
    <property type="entry name" value="Ankyrin_rpt-contain_sf"/>
</dbReference>
<feature type="compositionally biased region" description="Low complexity" evidence="6">
    <location>
        <begin position="159"/>
        <end position="173"/>
    </location>
</feature>
<proteinExistence type="predicted"/>
<evidence type="ECO:0000256" key="4">
    <source>
        <dbReference type="PROSITE-ProRule" id="PRU00023"/>
    </source>
</evidence>